<name>A0A9Q0KVS7_9MAGN</name>
<keyword evidence="3" id="KW-1185">Reference proteome</keyword>
<comment type="caution">
    <text evidence="2">The sequence shown here is derived from an EMBL/GenBank/DDBJ whole genome shotgun (WGS) entry which is preliminary data.</text>
</comment>
<evidence type="ECO:0000313" key="2">
    <source>
        <dbReference type="EMBL" id="KAJ4977539.1"/>
    </source>
</evidence>
<sequence length="309" mass="35496">MPPFWLKWLVKNADNAINSFDVAYQILEGVQMPKDMKFYLELPSNEIMKRADRADRAVFDLIDGLKVLSKPEVDLGRRLLDSERMLDDVVKSTGPTLRRMSYSKKNETLTKELEEMNDKVVQAALDRAEAEWLKAELADEKKKADEEQAQLTNDLKAERKKSDDLSQSKKVLEKTLWEYRNLADTTEEKIKDFFWKLQELEAAIPQKISQAFIEFKASDELNTFVSEAHKMEPLHVEIVEIDVDLPTDHEEEEEEDFADEQVLEDALQVEVSKVVGFEGMMTGQGQDETLVLSQDGMVVGSDQEVEMID</sequence>
<accession>A0A9Q0KVS7</accession>
<dbReference type="AlphaFoldDB" id="A0A9Q0KVS7"/>
<gene>
    <name evidence="2" type="ORF">NE237_008319</name>
</gene>
<proteinExistence type="predicted"/>
<evidence type="ECO:0000256" key="1">
    <source>
        <dbReference type="SAM" id="MobiDB-lite"/>
    </source>
</evidence>
<evidence type="ECO:0000313" key="3">
    <source>
        <dbReference type="Proteomes" id="UP001141806"/>
    </source>
</evidence>
<protein>
    <submittedName>
        <fullName evidence="2">Uncharacterized protein</fullName>
    </submittedName>
</protein>
<feature type="region of interest" description="Disordered" evidence="1">
    <location>
        <begin position="143"/>
        <end position="163"/>
    </location>
</feature>
<dbReference type="EMBL" id="JAMYWD010000002">
    <property type="protein sequence ID" value="KAJ4977539.1"/>
    <property type="molecule type" value="Genomic_DNA"/>
</dbReference>
<dbReference type="Proteomes" id="UP001141806">
    <property type="component" value="Unassembled WGS sequence"/>
</dbReference>
<organism evidence="2 3">
    <name type="scientific">Protea cynaroides</name>
    <dbReference type="NCBI Taxonomy" id="273540"/>
    <lineage>
        <taxon>Eukaryota</taxon>
        <taxon>Viridiplantae</taxon>
        <taxon>Streptophyta</taxon>
        <taxon>Embryophyta</taxon>
        <taxon>Tracheophyta</taxon>
        <taxon>Spermatophyta</taxon>
        <taxon>Magnoliopsida</taxon>
        <taxon>Proteales</taxon>
        <taxon>Proteaceae</taxon>
        <taxon>Protea</taxon>
    </lineage>
</organism>
<reference evidence="2" key="1">
    <citation type="journal article" date="2023" name="Plant J.">
        <title>The genome of the king protea, Protea cynaroides.</title>
        <authorList>
            <person name="Chang J."/>
            <person name="Duong T.A."/>
            <person name="Schoeman C."/>
            <person name="Ma X."/>
            <person name="Roodt D."/>
            <person name="Barker N."/>
            <person name="Li Z."/>
            <person name="Van de Peer Y."/>
            <person name="Mizrachi E."/>
        </authorList>
    </citation>
    <scope>NUCLEOTIDE SEQUENCE</scope>
    <source>
        <tissue evidence="2">Young leaves</tissue>
    </source>
</reference>